<dbReference type="Gene3D" id="2.60.40.10">
    <property type="entry name" value="Immunoglobulins"/>
    <property type="match status" value="1"/>
</dbReference>
<dbReference type="Proteomes" id="UP001257962">
    <property type="component" value="Unassembled WGS sequence"/>
</dbReference>
<reference evidence="2" key="1">
    <citation type="submission" date="2023-03" db="EMBL/GenBank/DDBJ databases">
        <authorList>
            <person name="Shen W."/>
            <person name="Cai J."/>
        </authorList>
    </citation>
    <scope>NUCLEOTIDE SEQUENCE</scope>
    <source>
        <strain evidence="2">Y3</strain>
    </source>
</reference>
<sequence length="282" mass="31439">MADNNYLHTAYAKSADGTDGFTTVYPNLNLGNDTKTFTGAIGSWGSGSSSILTEPDTQKTQDGDFNYLTSKSTRNAIDWFRFFLGPDPARPNITKVLVKPNTKYTFSVLLKGTGQHTIYAYQNWTAPNTPWSFEINLTNDWKLYTFIVTSSNVIPDRNVQFFIRSNNGTEISLKKPKVEEGSVATPYMPSSSEVTTDDWPKYVGTYVDTNPVSSTDPSKYGWDEMNYRIYLDGIAVAGSKLLSAKVENLKPDTSYTIQVKQVSGEEESDFSDSVTFKTNVQK</sequence>
<dbReference type="Pfam" id="PF21470">
    <property type="entry name" value="BppU-like_C"/>
    <property type="match status" value="1"/>
</dbReference>
<accession>A0AAJ2IXR1</accession>
<evidence type="ECO:0000259" key="1">
    <source>
        <dbReference type="Pfam" id="PF21470"/>
    </source>
</evidence>
<dbReference type="EMBL" id="JARPYC010000001">
    <property type="protein sequence ID" value="MDT2665935.1"/>
    <property type="molecule type" value="Genomic_DNA"/>
</dbReference>
<dbReference type="AlphaFoldDB" id="A0AAJ2IXR1"/>
<dbReference type="InterPro" id="IPR036116">
    <property type="entry name" value="FN3_sf"/>
</dbReference>
<dbReference type="InterPro" id="IPR003961">
    <property type="entry name" value="FN3_dom"/>
</dbReference>
<dbReference type="SUPFAM" id="SSF49265">
    <property type="entry name" value="Fibronectin type III"/>
    <property type="match status" value="1"/>
</dbReference>
<proteinExistence type="predicted"/>
<dbReference type="InterPro" id="IPR048870">
    <property type="entry name" value="BppU-like_C"/>
</dbReference>
<name>A0AAJ2IXR1_9LACT</name>
<comment type="caution">
    <text evidence="2">The sequence shown here is derived from an EMBL/GenBank/DDBJ whole genome shotgun (WGS) entry which is preliminary data.</text>
</comment>
<dbReference type="Gene3D" id="2.60.120.260">
    <property type="entry name" value="Galactose-binding domain-like"/>
    <property type="match status" value="1"/>
</dbReference>
<feature type="domain" description="Minor structural protein 5-like C-terminal" evidence="1">
    <location>
        <begin position="200"/>
        <end position="258"/>
    </location>
</feature>
<dbReference type="CDD" id="cd00063">
    <property type="entry name" value="FN3"/>
    <property type="match status" value="1"/>
</dbReference>
<dbReference type="RefSeq" id="WP_311793140.1">
    <property type="nucleotide sequence ID" value="NZ_JARPXS010000001.1"/>
</dbReference>
<evidence type="ECO:0000313" key="2">
    <source>
        <dbReference type="EMBL" id="MDT2665935.1"/>
    </source>
</evidence>
<dbReference type="InterPro" id="IPR013783">
    <property type="entry name" value="Ig-like_fold"/>
</dbReference>
<evidence type="ECO:0000313" key="3">
    <source>
        <dbReference type="Proteomes" id="UP001257962"/>
    </source>
</evidence>
<protein>
    <submittedName>
        <fullName evidence="2">Fibronectin type III domain-containing protein</fullName>
    </submittedName>
</protein>
<organism evidence="2 3">
    <name type="scientific">Lactococcus petauri</name>
    <dbReference type="NCBI Taxonomy" id="1940789"/>
    <lineage>
        <taxon>Bacteria</taxon>
        <taxon>Bacillati</taxon>
        <taxon>Bacillota</taxon>
        <taxon>Bacilli</taxon>
        <taxon>Lactobacillales</taxon>
        <taxon>Streptococcaceae</taxon>
        <taxon>Lactococcus</taxon>
    </lineage>
</organism>
<gene>
    <name evidence="2" type="ORF">P7D34_01645</name>
</gene>